<gene>
    <name evidence="2" type="ORF">JMJ35_004856</name>
</gene>
<dbReference type="AlphaFoldDB" id="A0AA39R3A4"/>
<keyword evidence="1" id="KW-0732">Signal</keyword>
<dbReference type="Gene3D" id="2.130.10.10">
    <property type="entry name" value="YVTN repeat-like/Quinoprotein amine dehydrogenase"/>
    <property type="match status" value="1"/>
</dbReference>
<feature type="chain" id="PRO_5041327159" description="3-carboxymuconate cyclase" evidence="1">
    <location>
        <begin position="22"/>
        <end position="402"/>
    </location>
</feature>
<name>A0AA39R3A4_9LECA</name>
<dbReference type="EMBL" id="JAFEKC020000009">
    <property type="protein sequence ID" value="KAK0512839.1"/>
    <property type="molecule type" value="Genomic_DNA"/>
</dbReference>
<dbReference type="SUPFAM" id="SSF63829">
    <property type="entry name" value="Calcium-dependent phosphotriesterase"/>
    <property type="match status" value="1"/>
</dbReference>
<evidence type="ECO:0000313" key="3">
    <source>
        <dbReference type="Proteomes" id="UP001166286"/>
    </source>
</evidence>
<dbReference type="InterPro" id="IPR015943">
    <property type="entry name" value="WD40/YVTN_repeat-like_dom_sf"/>
</dbReference>
<feature type="signal peptide" evidence="1">
    <location>
        <begin position="1"/>
        <end position="21"/>
    </location>
</feature>
<proteinExistence type="predicted"/>
<sequence length="402" mass="42823">MRSSQLLRLITVNIGIAYSFAVSYPRDDSFYGQNRAAYFQDNDSAGNSLVALQISEYDGTLSNPVKISTGGKGLAGLVAVSQDSVVVDGNYIFTINAGDNTFSLFIIDGRDPTHPKLVGNALPTLGQTPVSVTYSDKLKTACALNSGSTAGITCFKISTHGPTPQGGLRFIPQTELNDSSAPPPGPLVLSADISFNPTSTALFATVRSNGALPGLLYTYPISPSGQISVTPIVTSLPSLPFLFSLNFLDNNPSHLFVTNPHQFSPGAAFLNIEYPSLKASVEKIITIPGQIASCWVAYAPQLDAVYIIDAARPNVVTISPETGEVTGQTSFPANNLVESGGADARVDRNWLYILSDDQMDPKVIIMEVGPEQVPTTVQEFDIFQQVGTIPGLMGMAIYPTEY</sequence>
<reference evidence="2" key="1">
    <citation type="submission" date="2023-03" db="EMBL/GenBank/DDBJ databases">
        <title>Complete genome of Cladonia borealis.</title>
        <authorList>
            <person name="Park H."/>
        </authorList>
    </citation>
    <scope>NUCLEOTIDE SEQUENCE</scope>
    <source>
        <strain evidence="2">ANT050790</strain>
    </source>
</reference>
<evidence type="ECO:0008006" key="4">
    <source>
        <dbReference type="Google" id="ProtNLM"/>
    </source>
</evidence>
<evidence type="ECO:0000313" key="2">
    <source>
        <dbReference type="EMBL" id="KAK0512839.1"/>
    </source>
</evidence>
<organism evidence="2 3">
    <name type="scientific">Cladonia borealis</name>
    <dbReference type="NCBI Taxonomy" id="184061"/>
    <lineage>
        <taxon>Eukaryota</taxon>
        <taxon>Fungi</taxon>
        <taxon>Dikarya</taxon>
        <taxon>Ascomycota</taxon>
        <taxon>Pezizomycotina</taxon>
        <taxon>Lecanoromycetes</taxon>
        <taxon>OSLEUM clade</taxon>
        <taxon>Lecanoromycetidae</taxon>
        <taxon>Lecanorales</taxon>
        <taxon>Lecanorineae</taxon>
        <taxon>Cladoniaceae</taxon>
        <taxon>Cladonia</taxon>
    </lineage>
</organism>
<dbReference type="Proteomes" id="UP001166286">
    <property type="component" value="Unassembled WGS sequence"/>
</dbReference>
<comment type="caution">
    <text evidence="2">The sequence shown here is derived from an EMBL/GenBank/DDBJ whole genome shotgun (WGS) entry which is preliminary data.</text>
</comment>
<keyword evidence="3" id="KW-1185">Reference proteome</keyword>
<protein>
    <recommendedName>
        <fullName evidence="4">3-carboxymuconate cyclase</fullName>
    </recommendedName>
</protein>
<evidence type="ECO:0000256" key="1">
    <source>
        <dbReference type="SAM" id="SignalP"/>
    </source>
</evidence>
<accession>A0AA39R3A4</accession>